<sequence length="121" mass="12484">MPGTTARTAPALDARLTGYVAGLLPLSDWHRAREIAADVVAATAGTAPLTPAVDSESGLPEHLAAAARAAAREHAAAPWLTADDMFVRVRRPHGGDRLLAAVLHSLHATDGPPHPVLRAAA</sequence>
<name>A0ABX1C7F6_9ACTN</name>
<reference evidence="1 2" key="1">
    <citation type="submission" date="2020-03" db="EMBL/GenBank/DDBJ databases">
        <title>Draft genome of Streptomyces sp. ventii, isolated from the Axial Seamount in the Pacific Ocean, and resequencing of the two type strains Streptomyces lonarensis strain NCL 716 and Streptomyces bohaiensis strain 11A07.</title>
        <authorList>
            <person name="Loughran R.M."/>
            <person name="Pfannmuller K.M."/>
            <person name="Wasson B.J."/>
            <person name="Deadmond M.C."/>
            <person name="Paddock B.E."/>
            <person name="Koyack M.J."/>
            <person name="Gallegos D.A."/>
            <person name="Mitchell E.A."/>
            <person name="Ushijima B."/>
            <person name="Saw J.H."/>
            <person name="Mcphail K.L."/>
            <person name="Videau P."/>
        </authorList>
    </citation>
    <scope>NUCLEOTIDE SEQUENCE [LARGE SCALE GENOMIC DNA]</scope>
    <source>
        <strain evidence="1 2">11A07</strain>
    </source>
</reference>
<evidence type="ECO:0000313" key="1">
    <source>
        <dbReference type="EMBL" id="NJQ13510.1"/>
    </source>
</evidence>
<dbReference type="Proteomes" id="UP000727056">
    <property type="component" value="Unassembled WGS sequence"/>
</dbReference>
<gene>
    <name evidence="1" type="ORF">HCN52_00730</name>
</gene>
<comment type="caution">
    <text evidence="1">The sequence shown here is derived from an EMBL/GenBank/DDBJ whole genome shotgun (WGS) entry which is preliminary data.</text>
</comment>
<protein>
    <submittedName>
        <fullName evidence="1">Uncharacterized protein</fullName>
    </submittedName>
</protein>
<evidence type="ECO:0000313" key="2">
    <source>
        <dbReference type="Proteomes" id="UP000727056"/>
    </source>
</evidence>
<organism evidence="1 2">
    <name type="scientific">Streptomyces bohaiensis</name>
    <dbReference type="NCBI Taxonomy" id="1431344"/>
    <lineage>
        <taxon>Bacteria</taxon>
        <taxon>Bacillati</taxon>
        <taxon>Actinomycetota</taxon>
        <taxon>Actinomycetes</taxon>
        <taxon>Kitasatosporales</taxon>
        <taxon>Streptomycetaceae</taxon>
        <taxon>Streptomyces</taxon>
    </lineage>
</organism>
<proteinExistence type="predicted"/>
<dbReference type="RefSeq" id="WP_168086347.1">
    <property type="nucleotide sequence ID" value="NZ_BHZH01000279.1"/>
</dbReference>
<keyword evidence="2" id="KW-1185">Reference proteome</keyword>
<dbReference type="EMBL" id="JAAVJC010000002">
    <property type="protein sequence ID" value="NJQ13510.1"/>
    <property type="molecule type" value="Genomic_DNA"/>
</dbReference>
<accession>A0ABX1C7F6</accession>